<gene>
    <name evidence="10" type="ORF">HGP29_04595</name>
</gene>
<feature type="transmembrane region" description="Helical" evidence="7">
    <location>
        <begin position="95"/>
        <end position="113"/>
    </location>
</feature>
<dbReference type="PANTHER" id="PTHR30509">
    <property type="entry name" value="P-HYDROXYBENZOIC ACID EFFLUX PUMP SUBUNIT-RELATED"/>
    <property type="match status" value="1"/>
</dbReference>
<keyword evidence="11" id="KW-1185">Reference proteome</keyword>
<evidence type="ECO:0000256" key="7">
    <source>
        <dbReference type="SAM" id="Phobius"/>
    </source>
</evidence>
<accession>A0A7X8XUV8</accession>
<reference evidence="10 11" key="1">
    <citation type="submission" date="2020-04" db="EMBL/GenBank/DDBJ databases">
        <title>Flammeovirga sp. SR4, a novel species isolated from seawater.</title>
        <authorList>
            <person name="Wang X."/>
        </authorList>
    </citation>
    <scope>NUCLEOTIDE SEQUENCE [LARGE SCALE GENOMIC DNA]</scope>
    <source>
        <strain evidence="10 11">SR4</strain>
    </source>
</reference>
<evidence type="ECO:0000256" key="6">
    <source>
        <dbReference type="ARBA" id="ARBA00043993"/>
    </source>
</evidence>
<evidence type="ECO:0008006" key="12">
    <source>
        <dbReference type="Google" id="ProtNLM"/>
    </source>
</evidence>
<dbReference type="Pfam" id="PF12805">
    <property type="entry name" value="FUSC-like"/>
    <property type="match status" value="1"/>
</dbReference>
<feature type="transmembrane region" description="Helical" evidence="7">
    <location>
        <begin position="6"/>
        <end position="34"/>
    </location>
</feature>
<comment type="subcellular location">
    <subcellularLocation>
        <location evidence="1">Cell membrane</location>
        <topology evidence="1">Multi-pass membrane protein</topology>
    </subcellularLocation>
</comment>
<evidence type="ECO:0000313" key="11">
    <source>
        <dbReference type="Proteomes" id="UP000585050"/>
    </source>
</evidence>
<dbReference type="Pfam" id="PF13515">
    <property type="entry name" value="FUSC_2"/>
    <property type="match status" value="1"/>
</dbReference>
<dbReference type="Proteomes" id="UP000585050">
    <property type="component" value="Unassembled WGS sequence"/>
</dbReference>
<feature type="transmembrane region" description="Helical" evidence="7">
    <location>
        <begin position="375"/>
        <end position="392"/>
    </location>
</feature>
<evidence type="ECO:0000256" key="5">
    <source>
        <dbReference type="ARBA" id="ARBA00023136"/>
    </source>
</evidence>
<evidence type="ECO:0000259" key="9">
    <source>
        <dbReference type="Pfam" id="PF13515"/>
    </source>
</evidence>
<dbReference type="EMBL" id="JABAIL010000001">
    <property type="protein sequence ID" value="NLR90470.1"/>
    <property type="molecule type" value="Genomic_DNA"/>
</dbReference>
<feature type="transmembrane region" description="Helical" evidence="7">
    <location>
        <begin position="119"/>
        <end position="138"/>
    </location>
</feature>
<dbReference type="AlphaFoldDB" id="A0A7X8XUV8"/>
<dbReference type="InterPro" id="IPR049453">
    <property type="entry name" value="Memb_transporter_dom"/>
</dbReference>
<feature type="transmembrane region" description="Helical" evidence="7">
    <location>
        <begin position="491"/>
        <end position="513"/>
    </location>
</feature>
<feature type="domain" description="Integral membrane bound transporter" evidence="9">
    <location>
        <begin position="385"/>
        <end position="507"/>
    </location>
</feature>
<protein>
    <recommendedName>
        <fullName evidence="12">Integral membrane protein YccS N-terminal domain-containing protein</fullName>
    </recommendedName>
</protein>
<organism evidence="10 11">
    <name type="scientific">Flammeovirga agarivorans</name>
    <dbReference type="NCBI Taxonomy" id="2726742"/>
    <lineage>
        <taxon>Bacteria</taxon>
        <taxon>Pseudomonadati</taxon>
        <taxon>Bacteroidota</taxon>
        <taxon>Cytophagia</taxon>
        <taxon>Cytophagales</taxon>
        <taxon>Flammeovirgaceae</taxon>
        <taxon>Flammeovirga</taxon>
    </lineage>
</organism>
<evidence type="ECO:0000256" key="2">
    <source>
        <dbReference type="ARBA" id="ARBA00022475"/>
    </source>
</evidence>
<dbReference type="PANTHER" id="PTHR30509:SF8">
    <property type="entry name" value="INNER MEMBRANE PROTEIN YCCS"/>
    <property type="match status" value="1"/>
</dbReference>
<feature type="transmembrane region" description="Helical" evidence="7">
    <location>
        <begin position="427"/>
        <end position="453"/>
    </location>
</feature>
<name>A0A7X8XUV8_9BACT</name>
<keyword evidence="2" id="KW-1003">Cell membrane</keyword>
<evidence type="ECO:0000259" key="8">
    <source>
        <dbReference type="Pfam" id="PF12805"/>
    </source>
</evidence>
<evidence type="ECO:0000313" key="10">
    <source>
        <dbReference type="EMBL" id="NLR90470.1"/>
    </source>
</evidence>
<feature type="transmembrane region" description="Helical" evidence="7">
    <location>
        <begin position="398"/>
        <end position="415"/>
    </location>
</feature>
<evidence type="ECO:0000256" key="4">
    <source>
        <dbReference type="ARBA" id="ARBA00022989"/>
    </source>
</evidence>
<feature type="domain" description="Integral membrane protein YccS N-terminal" evidence="8">
    <location>
        <begin position="53"/>
        <end position="324"/>
    </location>
</feature>
<dbReference type="GO" id="GO:0005886">
    <property type="term" value="C:plasma membrane"/>
    <property type="evidence" value="ECO:0007669"/>
    <property type="project" value="UniProtKB-SubCell"/>
</dbReference>
<evidence type="ECO:0000256" key="1">
    <source>
        <dbReference type="ARBA" id="ARBA00004651"/>
    </source>
</evidence>
<keyword evidence="3 7" id="KW-0812">Transmembrane</keyword>
<feature type="transmembrane region" description="Helical" evidence="7">
    <location>
        <begin position="465"/>
        <end position="484"/>
    </location>
</feature>
<dbReference type="RefSeq" id="WP_168881170.1">
    <property type="nucleotide sequence ID" value="NZ_JABAIL010000001.1"/>
</dbReference>
<comment type="similarity">
    <text evidence="6">Belongs to the YccS/YhfK family.</text>
</comment>
<evidence type="ECO:0000256" key="3">
    <source>
        <dbReference type="ARBA" id="ARBA00022692"/>
    </source>
</evidence>
<proteinExistence type="inferred from homology"/>
<keyword evidence="5 7" id="KW-0472">Membrane</keyword>
<dbReference type="InterPro" id="IPR032692">
    <property type="entry name" value="YccS_N"/>
</dbReference>
<comment type="caution">
    <text evidence="10">The sequence shown here is derived from an EMBL/GenBank/DDBJ whole genome shotgun (WGS) entry which is preliminary data.</text>
</comment>
<keyword evidence="4 7" id="KW-1133">Transmembrane helix</keyword>
<sequence>MTWSIVLPLVIGLLFQRIGTGTIVAIGALCVGLSDSPGTWSEKAKGLIGGSFLNTIAAIGMAICIQWPIIAALYLTIISFASAIISIFGNRATMIGNSVLIAISLGVGFGEPISDLPSLALYLLAGGLWYSLNSLVLWQIRPYASIEKLLGECYVLMSQYFKIKASLFNGDISNDAQNKLFQLQTQIDHKQEEVRTLLLTQRSALQGATPLGRSLILLLRASTDIFEKASATHYSYQELSKQFKDTPLLPKMSSIFNDMGNNLAYLGKHITKRKPTGEIPRHLDDFKEVQDIFESLRDDQDRVIPIDVFAEVKNIIRNFNRIDRTISETATYTDLKNDNNKGFANGLILPNFITSTDQGTLKDHLTINSSHFRHAIRISIAMLLGYVVANFLDLDRGYWVWLSISVILKPSFAITKQRMLQRIIGTTFGIIISAILLKAFNASHIYIIFLLIFGVGTFSTLSKDYRLGMMLLTPFILLMISLSVPFTEKIALYRVIDTALGGIIAFLTSIFIYPEFEIKKINNKIIEATRSACSYFSEVATVYTGYSELDEHNYKLARKKAQLANANLAVSFQIMLNDPKNNQVPSSSLYEFIAASRMLFAHTATLASNAERLSKKHPIPDLQNFIIDIQQQLNSIIEGIEQQKPIEIIPNLSDHLTMLIEETEQIKKEREEELSNNIKESHLIKILSDYVLITNQFMRISKNVKFMGNYANELILG</sequence>